<name>A0A382GSE2_9ZZZZ</name>
<gene>
    <name evidence="7" type="ORF">METZ01_LOCUS229945</name>
</gene>
<feature type="non-terminal residue" evidence="7">
    <location>
        <position position="1"/>
    </location>
</feature>
<dbReference type="GO" id="GO:0001518">
    <property type="term" value="C:voltage-gated sodium channel complex"/>
    <property type="evidence" value="ECO:0007669"/>
    <property type="project" value="TreeGrafter"/>
</dbReference>
<dbReference type="InterPro" id="IPR043203">
    <property type="entry name" value="VGCC_Ca_Na"/>
</dbReference>
<feature type="transmembrane region" description="Helical" evidence="5">
    <location>
        <begin position="366"/>
        <end position="392"/>
    </location>
</feature>
<evidence type="ECO:0000313" key="7">
    <source>
        <dbReference type="EMBL" id="SVB77091.1"/>
    </source>
</evidence>
<sequence length="488" mass="56758">MMISNLKNPKDLVICLKFLIHLSLTDEESAQSIKSIITKHMGIHFEENESQAENLLAPLDDKELIKLTIESFIHMQEEEEVTKKGIMLMIEEIIFADEEVLPSERKFYDMAKKYLKFHAYKVHPTVELFEYLNVLNLVSASDFANIDEFAEIWIKYMGPDIRVYYNEAFQNLKNLDLEEQIKKIGSDLQKLKDIDDEQKLSIRSMVEEIIFADDEFTDEEKIIYDLLLENMELTSGIEDSGNKMGFKEIFSHIENNRYFNIFINVVIVFTGILVGFETNKSLVEDYPLFFHTIDQTIKYIFLFEILIRFIAKWNKPLEFFSDGWNIFDSLLVIASFLPFGAYPFILRILRLFRFTRIFRRVPQLRMIIISLIQSIKPIGFVGIILVTMVYIYGVVGTTAFSKNDPVHFGSLGIAMVSLVRAATFEDWTDLMYIQMYGCDNYGYESTPEKCTSPSRMPNFSIFFFISFIIISGLIIINLVIGVIIQSMF</sequence>
<dbReference type="GO" id="GO:0005248">
    <property type="term" value="F:voltage-gated sodium channel activity"/>
    <property type="evidence" value="ECO:0007669"/>
    <property type="project" value="TreeGrafter"/>
</dbReference>
<evidence type="ECO:0000256" key="5">
    <source>
        <dbReference type="SAM" id="Phobius"/>
    </source>
</evidence>
<dbReference type="PANTHER" id="PTHR10037:SF62">
    <property type="entry name" value="SODIUM CHANNEL PROTEIN 60E"/>
    <property type="match status" value="1"/>
</dbReference>
<dbReference type="EMBL" id="UINC01056722">
    <property type="protein sequence ID" value="SVB77091.1"/>
    <property type="molecule type" value="Genomic_DNA"/>
</dbReference>
<feature type="non-terminal residue" evidence="7">
    <location>
        <position position="488"/>
    </location>
</feature>
<dbReference type="SUPFAM" id="SSF81324">
    <property type="entry name" value="Voltage-gated potassium channels"/>
    <property type="match status" value="1"/>
</dbReference>
<keyword evidence="2 5" id="KW-0812">Transmembrane</keyword>
<evidence type="ECO:0000256" key="1">
    <source>
        <dbReference type="ARBA" id="ARBA00004141"/>
    </source>
</evidence>
<protein>
    <recommendedName>
        <fullName evidence="6">Ion transport domain-containing protein</fullName>
    </recommendedName>
</protein>
<accession>A0A382GSE2</accession>
<organism evidence="7">
    <name type="scientific">marine metagenome</name>
    <dbReference type="NCBI Taxonomy" id="408172"/>
    <lineage>
        <taxon>unclassified sequences</taxon>
        <taxon>metagenomes</taxon>
        <taxon>ecological metagenomes</taxon>
    </lineage>
</organism>
<keyword evidence="3 5" id="KW-1133">Transmembrane helix</keyword>
<feature type="transmembrane region" description="Helical" evidence="5">
    <location>
        <begin position="461"/>
        <end position="484"/>
    </location>
</feature>
<dbReference type="Gene3D" id="1.10.287.70">
    <property type="match status" value="1"/>
</dbReference>
<dbReference type="AlphaFoldDB" id="A0A382GSE2"/>
<feature type="transmembrane region" description="Helical" evidence="5">
    <location>
        <begin position="258"/>
        <end position="276"/>
    </location>
</feature>
<proteinExistence type="predicted"/>
<comment type="subcellular location">
    <subcellularLocation>
        <location evidence="1">Membrane</location>
        <topology evidence="1">Multi-pass membrane protein</topology>
    </subcellularLocation>
</comment>
<dbReference type="PANTHER" id="PTHR10037">
    <property type="entry name" value="VOLTAGE-GATED CATION CHANNEL CALCIUM AND SODIUM"/>
    <property type="match status" value="1"/>
</dbReference>
<feature type="transmembrane region" description="Helical" evidence="5">
    <location>
        <begin position="323"/>
        <end position="345"/>
    </location>
</feature>
<dbReference type="InterPro" id="IPR027359">
    <property type="entry name" value="Volt_channel_dom_sf"/>
</dbReference>
<evidence type="ECO:0000256" key="3">
    <source>
        <dbReference type="ARBA" id="ARBA00022989"/>
    </source>
</evidence>
<evidence type="ECO:0000256" key="4">
    <source>
        <dbReference type="ARBA" id="ARBA00023136"/>
    </source>
</evidence>
<keyword evidence="4 5" id="KW-0472">Membrane</keyword>
<dbReference type="Pfam" id="PF00520">
    <property type="entry name" value="Ion_trans"/>
    <property type="match status" value="1"/>
</dbReference>
<dbReference type="InterPro" id="IPR005821">
    <property type="entry name" value="Ion_trans_dom"/>
</dbReference>
<reference evidence="7" key="1">
    <citation type="submission" date="2018-05" db="EMBL/GenBank/DDBJ databases">
        <authorList>
            <person name="Lanie J.A."/>
            <person name="Ng W.-L."/>
            <person name="Kazmierczak K.M."/>
            <person name="Andrzejewski T.M."/>
            <person name="Davidsen T.M."/>
            <person name="Wayne K.J."/>
            <person name="Tettelin H."/>
            <person name="Glass J.I."/>
            <person name="Rusch D."/>
            <person name="Podicherti R."/>
            <person name="Tsui H.-C.T."/>
            <person name="Winkler M.E."/>
        </authorList>
    </citation>
    <scope>NUCLEOTIDE SEQUENCE</scope>
</reference>
<feature type="domain" description="Ion transport" evidence="6">
    <location>
        <begin position="256"/>
        <end position="486"/>
    </location>
</feature>
<evidence type="ECO:0000256" key="2">
    <source>
        <dbReference type="ARBA" id="ARBA00022692"/>
    </source>
</evidence>
<evidence type="ECO:0000259" key="6">
    <source>
        <dbReference type="Pfam" id="PF00520"/>
    </source>
</evidence>
<dbReference type="Gene3D" id="1.20.120.350">
    <property type="entry name" value="Voltage-gated potassium channels. Chain C"/>
    <property type="match status" value="1"/>
</dbReference>